<dbReference type="AlphaFoldDB" id="A0A6J6CTL4"/>
<dbReference type="InterPro" id="IPR056003">
    <property type="entry name" value="CT398_CC_hairpin"/>
</dbReference>
<reference evidence="4" key="1">
    <citation type="submission" date="2020-05" db="EMBL/GenBank/DDBJ databases">
        <authorList>
            <person name="Chiriac C."/>
            <person name="Salcher M."/>
            <person name="Ghai R."/>
            <person name="Kavagutti S V."/>
        </authorList>
    </citation>
    <scope>NUCLEOTIDE SEQUENCE</scope>
</reference>
<dbReference type="Gene3D" id="1.10.287.1490">
    <property type="match status" value="1"/>
</dbReference>
<accession>A0A6J6CTL4</accession>
<organism evidence="4">
    <name type="scientific">freshwater metagenome</name>
    <dbReference type="NCBI Taxonomy" id="449393"/>
    <lineage>
        <taxon>unclassified sequences</taxon>
        <taxon>metagenomes</taxon>
        <taxon>ecological metagenomes</taxon>
    </lineage>
</organism>
<keyword evidence="1" id="KW-0175">Coiled coil</keyword>
<dbReference type="Pfam" id="PF24481">
    <property type="entry name" value="CT398_CC"/>
    <property type="match status" value="1"/>
</dbReference>
<evidence type="ECO:0000313" key="4">
    <source>
        <dbReference type="EMBL" id="CAB4554861.1"/>
    </source>
</evidence>
<proteinExistence type="predicted"/>
<protein>
    <submittedName>
        <fullName evidence="4">Unannotated protein</fullName>
    </submittedName>
</protein>
<evidence type="ECO:0000256" key="1">
    <source>
        <dbReference type="SAM" id="Coils"/>
    </source>
</evidence>
<evidence type="ECO:0000259" key="2">
    <source>
        <dbReference type="Pfam" id="PF02591"/>
    </source>
</evidence>
<dbReference type="Pfam" id="PF02591">
    <property type="entry name" value="Zn_ribbon_9"/>
    <property type="match status" value="1"/>
</dbReference>
<gene>
    <name evidence="4" type="ORF">UFOPK1506_00689</name>
</gene>
<feature type="domain" description="C4-type zinc ribbon" evidence="2">
    <location>
        <begin position="204"/>
        <end position="238"/>
    </location>
</feature>
<dbReference type="PANTHER" id="PTHR39082:SF1">
    <property type="entry name" value="SCAVENGER RECEPTOR CLASS A MEMBER 3"/>
    <property type="match status" value="1"/>
</dbReference>
<name>A0A6J6CTL4_9ZZZZ</name>
<sequence>MKATPLDQERLLELQKIDTQILQAEHRRKSLPELAEISRLSDEIAELSHQRDELGVEHGDIKRELAKAEEDVEQVRVRKKKDESRLASGTGSAKDLENLQHEVATLDRRIATLEEVELEVMVRFEEAGQAISALAEKIGGLESEKSSIDGVVNVKLAEIKVELAKLIDDRKDLSSTIDGELIKLYEKIRSDRDGMGAAEIIRRRCTGCQLDLTAADAARYAATAVDEVIRCEECRRILVRTADSGL</sequence>
<dbReference type="InterPro" id="IPR003743">
    <property type="entry name" value="Zf-RING_7"/>
</dbReference>
<feature type="coiled-coil region" evidence="1">
    <location>
        <begin position="37"/>
        <end position="116"/>
    </location>
</feature>
<dbReference type="PANTHER" id="PTHR39082">
    <property type="entry name" value="PHOSPHOLIPASE C-BETA-2-RELATED"/>
    <property type="match status" value="1"/>
</dbReference>
<dbReference type="EMBL" id="CAEZSV010000113">
    <property type="protein sequence ID" value="CAB4554861.1"/>
    <property type="molecule type" value="Genomic_DNA"/>
</dbReference>
<evidence type="ECO:0000259" key="3">
    <source>
        <dbReference type="Pfam" id="PF24481"/>
    </source>
</evidence>
<dbReference type="InterPro" id="IPR052376">
    <property type="entry name" value="Oxidative_Scav/Glycosyltrans"/>
</dbReference>
<feature type="domain" description="CT398-like coiled coil hairpin" evidence="3">
    <location>
        <begin position="14"/>
        <end position="191"/>
    </location>
</feature>